<gene>
    <name evidence="1" type="ORF">PsorP6_005416</name>
</gene>
<keyword evidence="2" id="KW-1185">Reference proteome</keyword>
<organism evidence="1 2">
    <name type="scientific">Peronosclerospora sorghi</name>
    <dbReference type="NCBI Taxonomy" id="230839"/>
    <lineage>
        <taxon>Eukaryota</taxon>
        <taxon>Sar</taxon>
        <taxon>Stramenopiles</taxon>
        <taxon>Oomycota</taxon>
        <taxon>Peronosporomycetes</taxon>
        <taxon>Peronosporales</taxon>
        <taxon>Peronosporaceae</taxon>
        <taxon>Peronosclerospora</taxon>
    </lineage>
</organism>
<reference evidence="1 2" key="1">
    <citation type="journal article" date="2022" name="bioRxiv">
        <title>The genome of the oomycete Peronosclerospora sorghi, a cosmopolitan pathogen of maize and sorghum, is inflated with dispersed pseudogenes.</title>
        <authorList>
            <person name="Fletcher K."/>
            <person name="Martin F."/>
            <person name="Isakeit T."/>
            <person name="Cavanaugh K."/>
            <person name="Magill C."/>
            <person name="Michelmore R."/>
        </authorList>
    </citation>
    <scope>NUCLEOTIDE SEQUENCE [LARGE SCALE GENOMIC DNA]</scope>
    <source>
        <strain evidence="1">P6</strain>
    </source>
</reference>
<name>A0ACC0W590_9STRA</name>
<accession>A0ACC0W590</accession>
<dbReference type="EMBL" id="CM047583">
    <property type="protein sequence ID" value="KAI9913273.1"/>
    <property type="molecule type" value="Genomic_DNA"/>
</dbReference>
<sequence>MRHVAAVLHSVNDIASKQWLGGAENSYKEGTVNSNVLARINVPIDVLERINVRIEQDLRSWPVPVGAMLVAFDSGSTSIPETGAVRTLLDAEFSSFKAFFLRFRLSTSSGNTGYAASTDERHNKPQVVKPPFSRQGRYSPTKWLYQGLGHGRRHLVFTCR</sequence>
<proteinExistence type="predicted"/>
<evidence type="ECO:0000313" key="2">
    <source>
        <dbReference type="Proteomes" id="UP001163321"/>
    </source>
</evidence>
<evidence type="ECO:0000313" key="1">
    <source>
        <dbReference type="EMBL" id="KAI9913273.1"/>
    </source>
</evidence>
<dbReference type="Proteomes" id="UP001163321">
    <property type="component" value="Chromosome 4"/>
</dbReference>
<comment type="caution">
    <text evidence="1">The sequence shown here is derived from an EMBL/GenBank/DDBJ whole genome shotgun (WGS) entry which is preliminary data.</text>
</comment>
<protein>
    <submittedName>
        <fullName evidence="1">Uncharacterized protein</fullName>
    </submittedName>
</protein>